<evidence type="ECO:0000256" key="1">
    <source>
        <dbReference type="SAM" id="Coils"/>
    </source>
</evidence>
<protein>
    <submittedName>
        <fullName evidence="2">Uncharacterized protein</fullName>
    </submittedName>
</protein>
<proteinExistence type="predicted"/>
<accession>A0A9Q1KJR2</accession>
<sequence>MYDSLSGCDHFEWVSDSLSDKVRSMVVSLIVSNETLVQENEHLQKMKEEAASDRDAMKRLREKNSRLKMQLIDYQMRERKALWGLLLLFDLIKRDEVWAEQILVTEKQFDDDPKAYGVFYIGSPTFSLCHSLHNSLEDFPNHGCYGVVIIIKINPPITVIFIIITI</sequence>
<reference evidence="2" key="1">
    <citation type="submission" date="2022-04" db="EMBL/GenBank/DDBJ databases">
        <title>Carnegiea gigantea Genome sequencing and assembly v2.</title>
        <authorList>
            <person name="Copetti D."/>
            <person name="Sanderson M.J."/>
            <person name="Burquez A."/>
            <person name="Wojciechowski M.F."/>
        </authorList>
    </citation>
    <scope>NUCLEOTIDE SEQUENCE</scope>
    <source>
        <strain evidence="2">SGP5-SGP5p</strain>
        <tissue evidence="2">Aerial part</tissue>
    </source>
</reference>
<name>A0A9Q1KJR2_9CARY</name>
<feature type="coiled-coil region" evidence="1">
    <location>
        <begin position="33"/>
        <end position="77"/>
    </location>
</feature>
<comment type="caution">
    <text evidence="2">The sequence shown here is derived from an EMBL/GenBank/DDBJ whole genome shotgun (WGS) entry which is preliminary data.</text>
</comment>
<dbReference type="AlphaFoldDB" id="A0A9Q1KJR2"/>
<keyword evidence="1" id="KW-0175">Coiled coil</keyword>
<dbReference type="EMBL" id="JAKOGI010000096">
    <property type="protein sequence ID" value="KAJ8444517.1"/>
    <property type="molecule type" value="Genomic_DNA"/>
</dbReference>
<organism evidence="2 3">
    <name type="scientific">Carnegiea gigantea</name>
    <dbReference type="NCBI Taxonomy" id="171969"/>
    <lineage>
        <taxon>Eukaryota</taxon>
        <taxon>Viridiplantae</taxon>
        <taxon>Streptophyta</taxon>
        <taxon>Embryophyta</taxon>
        <taxon>Tracheophyta</taxon>
        <taxon>Spermatophyta</taxon>
        <taxon>Magnoliopsida</taxon>
        <taxon>eudicotyledons</taxon>
        <taxon>Gunneridae</taxon>
        <taxon>Pentapetalae</taxon>
        <taxon>Caryophyllales</taxon>
        <taxon>Cactineae</taxon>
        <taxon>Cactaceae</taxon>
        <taxon>Cactoideae</taxon>
        <taxon>Echinocereeae</taxon>
        <taxon>Carnegiea</taxon>
    </lineage>
</organism>
<dbReference type="Proteomes" id="UP001153076">
    <property type="component" value="Unassembled WGS sequence"/>
</dbReference>
<gene>
    <name evidence="2" type="ORF">Cgig2_028332</name>
</gene>
<evidence type="ECO:0000313" key="2">
    <source>
        <dbReference type="EMBL" id="KAJ8444517.1"/>
    </source>
</evidence>
<evidence type="ECO:0000313" key="3">
    <source>
        <dbReference type="Proteomes" id="UP001153076"/>
    </source>
</evidence>
<keyword evidence="3" id="KW-1185">Reference proteome</keyword>